<name>A0LQ40_SYNFM</name>
<reference evidence="1 2" key="1">
    <citation type="submission" date="2006-10" db="EMBL/GenBank/DDBJ databases">
        <title>Complete sequence of Syntrophobacter fumaroxidans MPOB.</title>
        <authorList>
            <consortium name="US DOE Joint Genome Institute"/>
            <person name="Copeland A."/>
            <person name="Lucas S."/>
            <person name="Lapidus A."/>
            <person name="Barry K."/>
            <person name="Detter J.C."/>
            <person name="Glavina del Rio T."/>
            <person name="Hammon N."/>
            <person name="Israni S."/>
            <person name="Pitluck S."/>
            <person name="Goltsman E.G."/>
            <person name="Martinez M."/>
            <person name="Schmutz J."/>
            <person name="Larimer F."/>
            <person name="Land M."/>
            <person name="Hauser L."/>
            <person name="Kyrpides N."/>
            <person name="Kim E."/>
            <person name="Boone D.R."/>
            <person name="Brockman F."/>
            <person name="Culley D."/>
            <person name="Ferry J."/>
            <person name="Gunsalus R."/>
            <person name="McInerney M.J."/>
            <person name="Morrison M."/>
            <person name="Plugge C."/>
            <person name="Rohlin L."/>
            <person name="Scholten J."/>
            <person name="Sieber J."/>
            <person name="Stams A.J.M."/>
            <person name="Worm P."/>
            <person name="Henstra A.M."/>
            <person name="Richardson P."/>
        </authorList>
    </citation>
    <scope>NUCLEOTIDE SEQUENCE [LARGE SCALE GENOMIC DNA]</scope>
    <source>
        <strain evidence="2">DSM 10017 / MPOB</strain>
    </source>
</reference>
<evidence type="ECO:0000313" key="2">
    <source>
        <dbReference type="Proteomes" id="UP000001784"/>
    </source>
</evidence>
<dbReference type="KEGG" id="sfu:Sfum_3873"/>
<evidence type="ECO:0000313" key="1">
    <source>
        <dbReference type="EMBL" id="ABK19542.1"/>
    </source>
</evidence>
<protein>
    <submittedName>
        <fullName evidence="1">Uncharacterized protein</fullName>
    </submittedName>
</protein>
<proteinExistence type="predicted"/>
<dbReference type="AlphaFoldDB" id="A0LQ40"/>
<dbReference type="HOGENOM" id="CLU_1365634_0_0_7"/>
<dbReference type="InParanoid" id="A0LQ40"/>
<sequence>MQNPWDHERGEAMMTSWKKGRLLKKVFDRRVISRNRGVWAPERPADGSSLPLRFTAPMDRDLRYEIISAYGQVLEQCNSPVQNEAKLPYPKETIRRAIYEEVHENPDNTVRSTLEIAFAQLESFLPSQEYGTLQAFKRAVELAQQTASSGNPVDIIRSLRLLKEIDGEKAVSIGERISRKMRSRLAQIRSTRSSPADAGL</sequence>
<accession>A0LQ40</accession>
<organism evidence="1 2">
    <name type="scientific">Syntrophobacter fumaroxidans (strain DSM 10017 / MPOB)</name>
    <dbReference type="NCBI Taxonomy" id="335543"/>
    <lineage>
        <taxon>Bacteria</taxon>
        <taxon>Pseudomonadati</taxon>
        <taxon>Thermodesulfobacteriota</taxon>
        <taxon>Syntrophobacteria</taxon>
        <taxon>Syntrophobacterales</taxon>
        <taxon>Syntrophobacteraceae</taxon>
        <taxon>Syntrophobacter</taxon>
    </lineage>
</organism>
<keyword evidence="2" id="KW-1185">Reference proteome</keyword>
<dbReference type="EMBL" id="CP000478">
    <property type="protein sequence ID" value="ABK19542.1"/>
    <property type="molecule type" value="Genomic_DNA"/>
</dbReference>
<dbReference type="Proteomes" id="UP000001784">
    <property type="component" value="Chromosome"/>
</dbReference>
<gene>
    <name evidence="1" type="ordered locus">Sfum_3873</name>
</gene>